<name>A0ACA9PFD2_9GLOM</name>
<dbReference type="EMBL" id="CAJVPU010025704">
    <property type="protein sequence ID" value="CAG8697146.1"/>
    <property type="molecule type" value="Genomic_DNA"/>
</dbReference>
<gene>
    <name evidence="1" type="ORF">DHETER_LOCUS11566</name>
</gene>
<reference evidence="1" key="1">
    <citation type="submission" date="2021-06" db="EMBL/GenBank/DDBJ databases">
        <authorList>
            <person name="Kallberg Y."/>
            <person name="Tangrot J."/>
            <person name="Rosling A."/>
        </authorList>
    </citation>
    <scope>NUCLEOTIDE SEQUENCE</scope>
    <source>
        <strain evidence="1">IL203A</strain>
    </source>
</reference>
<organism evidence="1 2">
    <name type="scientific">Dentiscutata heterogama</name>
    <dbReference type="NCBI Taxonomy" id="1316150"/>
    <lineage>
        <taxon>Eukaryota</taxon>
        <taxon>Fungi</taxon>
        <taxon>Fungi incertae sedis</taxon>
        <taxon>Mucoromycota</taxon>
        <taxon>Glomeromycotina</taxon>
        <taxon>Glomeromycetes</taxon>
        <taxon>Diversisporales</taxon>
        <taxon>Gigasporaceae</taxon>
        <taxon>Dentiscutata</taxon>
    </lineage>
</organism>
<accession>A0ACA9PFD2</accession>
<protein>
    <submittedName>
        <fullName evidence="1">11395_t:CDS:1</fullName>
    </submittedName>
</protein>
<dbReference type="Proteomes" id="UP000789702">
    <property type="component" value="Unassembled WGS sequence"/>
</dbReference>
<keyword evidence="2" id="KW-1185">Reference proteome</keyword>
<proteinExistence type="predicted"/>
<sequence length="567" mass="63512">RTTIVVTHQLAHIAETDFVYVLHEGEVVEHGTPAELLKNSKGHYSKLVEESLATPNPKRRTPQLDLINMKLKRSDTLPIYKNKEQLSNYLTAENIPTRSLLNRSVSMTSQMGWRTSQRAGWRQSLYEESLDNNVVDVLNGTALAAISKRNENRISYFGILSYYEQIDDEGIIEILTNTNDSTNEKPRISFKKMIIDTMQNRILYSLGLFASLVNGFVMPIFSFVLASLLNTYAIPDKSLLQQEAKMYALIVLGIAIMNGITAHAKYYLLERASEQWAIRLRYLGFGKVLRQPQSWFDVPDHAVGKIVTILVNDTDTTKNLIGRFIGNMTYGLVSLLGGMIWAFAIGWQLTLVGFGLVPVLLIASELQAYVLQKYEKNQKVANEEAANLFYQMVSSIRTVFSLAIERAMQEKFQIALSVPFKIGVRKAFVCGLTSGLLESFSYFSKALTFWYGAQLVSQGTYDLKTMLQVWTLVIFCTTAASQMLATIPYFAKSKQAGKSVARILSLSEEDTISGKKLDNMQGKIEFRNIHFSYPGRPDAKILDGLDLELKSGESVALVGRSGNGKST</sequence>
<evidence type="ECO:0000313" key="1">
    <source>
        <dbReference type="EMBL" id="CAG8697146.1"/>
    </source>
</evidence>
<feature type="non-terminal residue" evidence="1">
    <location>
        <position position="1"/>
    </location>
</feature>
<evidence type="ECO:0000313" key="2">
    <source>
        <dbReference type="Proteomes" id="UP000789702"/>
    </source>
</evidence>
<feature type="non-terminal residue" evidence="1">
    <location>
        <position position="567"/>
    </location>
</feature>
<comment type="caution">
    <text evidence="1">The sequence shown here is derived from an EMBL/GenBank/DDBJ whole genome shotgun (WGS) entry which is preliminary data.</text>
</comment>